<dbReference type="InterPro" id="IPR002656">
    <property type="entry name" value="Acyl_transf_3_dom"/>
</dbReference>
<reference evidence="3 4" key="1">
    <citation type="submission" date="2021-01" db="EMBL/GenBank/DDBJ databases">
        <title>Genome seq and assembly of Devosia sp. G19.</title>
        <authorList>
            <person name="Chhetri G."/>
        </authorList>
    </citation>
    <scope>NUCLEOTIDE SEQUENCE [LARGE SCALE GENOMIC DNA]</scope>
    <source>
        <strain evidence="3 4">G19</strain>
    </source>
</reference>
<feature type="transmembrane region" description="Helical" evidence="1">
    <location>
        <begin position="37"/>
        <end position="54"/>
    </location>
</feature>
<feature type="domain" description="Acyltransferase 3" evidence="2">
    <location>
        <begin position="4"/>
        <end position="322"/>
    </location>
</feature>
<organism evidence="3 4">
    <name type="scientific">Devosia oryziradicis</name>
    <dbReference type="NCBI Taxonomy" id="2801335"/>
    <lineage>
        <taxon>Bacteria</taxon>
        <taxon>Pseudomonadati</taxon>
        <taxon>Pseudomonadota</taxon>
        <taxon>Alphaproteobacteria</taxon>
        <taxon>Hyphomicrobiales</taxon>
        <taxon>Devosiaceae</taxon>
        <taxon>Devosia</taxon>
    </lineage>
</organism>
<gene>
    <name evidence="3" type="ORF">JI749_12295</name>
</gene>
<accession>A0ABX7BT68</accession>
<dbReference type="GO" id="GO:0016746">
    <property type="term" value="F:acyltransferase activity"/>
    <property type="evidence" value="ECO:0007669"/>
    <property type="project" value="UniProtKB-KW"/>
</dbReference>
<keyword evidence="1" id="KW-0812">Transmembrane</keyword>
<evidence type="ECO:0000256" key="1">
    <source>
        <dbReference type="SAM" id="Phobius"/>
    </source>
</evidence>
<sequence length="348" mass="38055">MFLSVQYLRGVAALSIVVYHLHLQVDRLGYEGWWPSFLAAGVDLFFAISGFVMWKASGTKPGTPADFYTRRIIRIVPMYWLFTSVIVAIALAIPSVLQSTKFDVGHVVASYLFLPYTSPADGTITPLLNPGWTLNFEMFFYVLFGATLVLPISRRLAAISLAILGLVVLGVLLNPSMPILKVWTSSMLVEFLFGIGIAVASDHIRVSRTVCAAVLGLGMALLLWRLPLPLDGTIISPWRFVVLGVPAALILLGAVLWEANGGVPRLGFVQLMGDASYSLYLSHSLALSAIAQVWRKLPLTGALQWTTLSVAGLTASAAVGLLVYWWVEKPLTEYLNHKRRSSRARVPA</sequence>
<feature type="transmembrane region" description="Helical" evidence="1">
    <location>
        <begin position="132"/>
        <end position="149"/>
    </location>
</feature>
<keyword evidence="1" id="KW-1133">Transmembrane helix</keyword>
<feature type="transmembrane region" description="Helical" evidence="1">
    <location>
        <begin position="238"/>
        <end position="257"/>
    </location>
</feature>
<keyword evidence="1" id="KW-0472">Membrane</keyword>
<dbReference type="Pfam" id="PF01757">
    <property type="entry name" value="Acyl_transf_3"/>
    <property type="match status" value="1"/>
</dbReference>
<evidence type="ECO:0000259" key="2">
    <source>
        <dbReference type="Pfam" id="PF01757"/>
    </source>
</evidence>
<dbReference type="PANTHER" id="PTHR23028">
    <property type="entry name" value="ACETYLTRANSFERASE"/>
    <property type="match status" value="1"/>
</dbReference>
<evidence type="ECO:0000313" key="4">
    <source>
        <dbReference type="Proteomes" id="UP000595460"/>
    </source>
</evidence>
<dbReference type="RefSeq" id="WP_201654205.1">
    <property type="nucleotide sequence ID" value="NZ_CP068047.1"/>
</dbReference>
<feature type="transmembrane region" description="Helical" evidence="1">
    <location>
        <begin position="75"/>
        <end position="97"/>
    </location>
</feature>
<dbReference type="PANTHER" id="PTHR23028:SF131">
    <property type="entry name" value="BLR2367 PROTEIN"/>
    <property type="match status" value="1"/>
</dbReference>
<keyword evidence="4" id="KW-1185">Reference proteome</keyword>
<keyword evidence="3" id="KW-0808">Transferase</keyword>
<dbReference type="EMBL" id="CP068047">
    <property type="protein sequence ID" value="QQR35149.1"/>
    <property type="molecule type" value="Genomic_DNA"/>
</dbReference>
<dbReference type="InterPro" id="IPR050879">
    <property type="entry name" value="Acyltransferase_3"/>
</dbReference>
<feature type="transmembrane region" description="Helical" evidence="1">
    <location>
        <begin position="156"/>
        <end position="173"/>
    </location>
</feature>
<feature type="transmembrane region" description="Helical" evidence="1">
    <location>
        <begin position="306"/>
        <end position="327"/>
    </location>
</feature>
<protein>
    <submittedName>
        <fullName evidence="3">Acyltransferase</fullName>
    </submittedName>
</protein>
<name>A0ABX7BT68_9HYPH</name>
<dbReference type="Proteomes" id="UP000595460">
    <property type="component" value="Chromosome"/>
</dbReference>
<evidence type="ECO:0000313" key="3">
    <source>
        <dbReference type="EMBL" id="QQR35149.1"/>
    </source>
</evidence>
<proteinExistence type="predicted"/>
<feature type="transmembrane region" description="Helical" evidence="1">
    <location>
        <begin position="206"/>
        <end position="226"/>
    </location>
</feature>
<keyword evidence="3" id="KW-0012">Acyltransferase</keyword>